<dbReference type="InterPro" id="IPR010999">
    <property type="entry name" value="Retrovr_matrix"/>
</dbReference>
<dbReference type="CDD" id="cd05482">
    <property type="entry name" value="HIV_retropepsin_like"/>
    <property type="match status" value="1"/>
</dbReference>
<dbReference type="Gene3D" id="1.10.1200.30">
    <property type="match status" value="1"/>
</dbReference>
<keyword evidence="3" id="KW-0479">Metal-binding</keyword>
<feature type="compositionally biased region" description="Low complexity" evidence="9">
    <location>
        <begin position="195"/>
        <end position="204"/>
    </location>
</feature>
<evidence type="ECO:0000313" key="12">
    <source>
        <dbReference type="EMBL" id="KAK1339520.1"/>
    </source>
</evidence>
<dbReference type="SUPFAM" id="SSF47943">
    <property type="entry name" value="Retrovirus capsid protein, N-terminal core domain"/>
    <property type="match status" value="1"/>
</dbReference>
<dbReference type="Gene3D" id="1.10.150.490">
    <property type="entry name" value="Retroviral GAG p10 protein"/>
    <property type="match status" value="1"/>
</dbReference>
<evidence type="ECO:0000259" key="10">
    <source>
        <dbReference type="PROSITE" id="PS50158"/>
    </source>
</evidence>
<accession>A0AA40HY77</accession>
<proteinExistence type="predicted"/>
<reference evidence="12" key="1">
    <citation type="submission" date="2023-06" db="EMBL/GenBank/DDBJ databases">
        <title>Reference genome for the Northern bat (Eptesicus nilssonii), a most northern bat species.</title>
        <authorList>
            <person name="Laine V.N."/>
            <person name="Pulliainen A.T."/>
            <person name="Lilley T.M."/>
        </authorList>
    </citation>
    <scope>NUCLEOTIDE SEQUENCE</scope>
    <source>
        <strain evidence="12">BLF_Eptnil</strain>
        <tissue evidence="12">Kidney</tissue>
    </source>
</reference>
<dbReference type="Gene3D" id="2.40.70.10">
    <property type="entry name" value="Acid Proteases"/>
    <property type="match status" value="1"/>
</dbReference>
<dbReference type="InterPro" id="IPR001995">
    <property type="entry name" value="Peptidase_A2_cat"/>
</dbReference>
<evidence type="ECO:0000256" key="2">
    <source>
        <dbReference type="ARBA" id="ARBA00022707"/>
    </source>
</evidence>
<keyword evidence="6" id="KW-0862">Zinc</keyword>
<evidence type="ECO:0000256" key="3">
    <source>
        <dbReference type="ARBA" id="ARBA00022723"/>
    </source>
</evidence>
<feature type="region of interest" description="Disordered" evidence="9">
    <location>
        <begin position="188"/>
        <end position="208"/>
    </location>
</feature>
<sequence>MGQLESRDNALYGQMLKSMLNSKGTKVTDKQVENFLKFIQEVCPWFPEEGTVNLQTWQKVGEQMRNHYKAFGPNKTPIDAFSLWSSIRDCLDPRYDHNQLSLKPGKKEKQCTGTKKGSEKDSILKKSNVNFKDKLNPQDEEDLEEATALCHDDDTGKREEDYFSAGTEEGSDMEDILEQFLEGLKRLGKKKRSRGGSPRRSPLPCAAPVPLSPLQMALQEARKAGEDLGIHAFPVMERVNPNSGQRERTYDPLPFKTLKELKTACAQYGPTSPYTLTILETIASEALPPNDWRAIAKACLSGGDYLLWKSEYDEKAKEQAARNRATQVNISYEMLVGEGDYADTHNQIQYPLEAYGQINGAGIRAWKKLPTSGQKTEELSKIIQGPDEKYQDFVSRLLQAVGRVVVDGEAGMLIVKQLAYENANGACQAALRPYQRKGDLSDYIRICADIGPSYIQGVAIAAALKGTTIEGVLQQQFSTGRGQTYKCFTCGGAGHMAKQCPSNKGVNKKNGRGLKQPGRCPKCKKGKHWANECRFRADAHGNFLSQQQSGNSGRGPAQPRQIMGALSVYPPVPVPPQGQLAAQHPACPREQNGYRSCSEQPLEVPGNLLSTESRGAKAFGSSDKAYWVQAISHKRPEKTLLIQGKRFTGILDTGADVSVISLAHWPKQWPYREAITQLQGIGQTNSPLQSSQMLKWQDNEGHSGLFRPYVLPEIPVNLWGRDILSALSAALVKLLRNDSGPHCPVPALGYNGRTYLQDNGMAPTLF</sequence>
<keyword evidence="7" id="KW-0449">Lipoprotein</keyword>
<keyword evidence="4 8" id="KW-0863">Zinc-finger</keyword>
<dbReference type="PROSITE" id="PS50158">
    <property type="entry name" value="ZF_CCHC"/>
    <property type="match status" value="1"/>
</dbReference>
<dbReference type="SUPFAM" id="SSF47353">
    <property type="entry name" value="Retrovirus capsid dimerization domain-like"/>
    <property type="match status" value="1"/>
</dbReference>
<dbReference type="Pfam" id="PF00607">
    <property type="entry name" value="Gag_p24"/>
    <property type="match status" value="1"/>
</dbReference>
<dbReference type="GO" id="GO:0016032">
    <property type="term" value="P:viral process"/>
    <property type="evidence" value="ECO:0007669"/>
    <property type="project" value="InterPro"/>
</dbReference>
<dbReference type="InterPro" id="IPR050195">
    <property type="entry name" value="Primate_lentivir_Gag_pol-like"/>
</dbReference>
<dbReference type="Pfam" id="PF00077">
    <property type="entry name" value="RVP"/>
    <property type="match status" value="1"/>
</dbReference>
<dbReference type="InterPro" id="IPR001969">
    <property type="entry name" value="Aspartic_peptidase_AS"/>
</dbReference>
<feature type="compositionally biased region" description="Basic and acidic residues" evidence="9">
    <location>
        <begin position="105"/>
        <end position="124"/>
    </location>
</feature>
<dbReference type="Pfam" id="PF14787">
    <property type="entry name" value="zf-CCHC_5"/>
    <property type="match status" value="1"/>
</dbReference>
<comment type="caution">
    <text evidence="12">The sequence shown here is derived from an EMBL/GenBank/DDBJ whole genome shotgun (WGS) entry which is preliminary data.</text>
</comment>
<dbReference type="Pfam" id="PF00098">
    <property type="entry name" value="zf-CCHC"/>
    <property type="match status" value="1"/>
</dbReference>
<dbReference type="InterPro" id="IPR021109">
    <property type="entry name" value="Peptidase_aspartic_dom_sf"/>
</dbReference>
<dbReference type="InterPro" id="IPR045345">
    <property type="entry name" value="Gag_p24_C"/>
</dbReference>
<evidence type="ECO:0000256" key="7">
    <source>
        <dbReference type="ARBA" id="ARBA00023288"/>
    </source>
</evidence>
<dbReference type="Proteomes" id="UP001177744">
    <property type="component" value="Unassembled WGS sequence"/>
</dbReference>
<keyword evidence="2" id="KW-0519">Myristate</keyword>
<dbReference type="AlphaFoldDB" id="A0AA40HY77"/>
<name>A0AA40HY77_CNENI</name>
<evidence type="ECO:0000256" key="9">
    <source>
        <dbReference type="SAM" id="MobiDB-lite"/>
    </source>
</evidence>
<dbReference type="PROSITE" id="PS50175">
    <property type="entry name" value="ASP_PROT_RETROV"/>
    <property type="match status" value="1"/>
</dbReference>
<dbReference type="InterPro" id="IPR038124">
    <property type="entry name" value="B_retro_matrix_sf"/>
</dbReference>
<dbReference type="Pfam" id="PF02337">
    <property type="entry name" value="Gag_p10"/>
    <property type="match status" value="1"/>
</dbReference>
<dbReference type="PANTHER" id="PTHR40389">
    <property type="entry name" value="ENDOGENOUS RETROVIRUS GROUP K MEMBER 24 GAG POLYPROTEIN-RELATED"/>
    <property type="match status" value="1"/>
</dbReference>
<dbReference type="GO" id="GO:0008270">
    <property type="term" value="F:zinc ion binding"/>
    <property type="evidence" value="ECO:0007669"/>
    <property type="project" value="UniProtKB-KW"/>
</dbReference>
<evidence type="ECO:0000256" key="8">
    <source>
        <dbReference type="PROSITE-ProRule" id="PRU00047"/>
    </source>
</evidence>
<dbReference type="GO" id="GO:0006508">
    <property type="term" value="P:proteolysis"/>
    <property type="evidence" value="ECO:0007669"/>
    <property type="project" value="UniProtKB-KW"/>
</dbReference>
<dbReference type="PROSITE" id="PS00141">
    <property type="entry name" value="ASP_PROTEASE"/>
    <property type="match status" value="1"/>
</dbReference>
<dbReference type="GO" id="GO:0003676">
    <property type="term" value="F:nucleic acid binding"/>
    <property type="evidence" value="ECO:0007669"/>
    <property type="project" value="InterPro"/>
</dbReference>
<dbReference type="InterPro" id="IPR008919">
    <property type="entry name" value="Retrov_capsid_N"/>
</dbReference>
<dbReference type="EMBL" id="JAULJE010000009">
    <property type="protein sequence ID" value="KAK1339520.1"/>
    <property type="molecule type" value="Genomic_DNA"/>
</dbReference>
<dbReference type="GO" id="GO:0004190">
    <property type="term" value="F:aspartic-type endopeptidase activity"/>
    <property type="evidence" value="ECO:0007669"/>
    <property type="project" value="InterPro"/>
</dbReference>
<keyword evidence="13" id="KW-1185">Reference proteome</keyword>
<dbReference type="Pfam" id="PF19317">
    <property type="entry name" value="Gag_p24_C"/>
    <property type="match status" value="1"/>
</dbReference>
<dbReference type="InterPro" id="IPR018061">
    <property type="entry name" value="Retropepsins"/>
</dbReference>
<feature type="domain" description="Peptidase A2" evidence="11">
    <location>
        <begin position="647"/>
        <end position="723"/>
    </location>
</feature>
<feature type="domain" description="CCHC-type" evidence="10">
    <location>
        <begin position="486"/>
        <end position="502"/>
    </location>
</feature>
<dbReference type="SUPFAM" id="SSF57756">
    <property type="entry name" value="Retrovirus zinc finger-like domains"/>
    <property type="match status" value="2"/>
</dbReference>
<evidence type="ECO:0000256" key="5">
    <source>
        <dbReference type="ARBA" id="ARBA00022801"/>
    </source>
</evidence>
<dbReference type="Gene3D" id="4.10.60.10">
    <property type="entry name" value="Zinc finger, CCHC-type"/>
    <property type="match status" value="1"/>
</dbReference>
<feature type="compositionally biased region" description="Basic and acidic residues" evidence="9">
    <location>
        <begin position="150"/>
        <end position="159"/>
    </location>
</feature>
<evidence type="ECO:0000256" key="4">
    <source>
        <dbReference type="ARBA" id="ARBA00022771"/>
    </source>
</evidence>
<dbReference type="InterPro" id="IPR003322">
    <property type="entry name" value="B_retro_matrix"/>
</dbReference>
<keyword evidence="1" id="KW-0645">Protease</keyword>
<dbReference type="InterPro" id="IPR036875">
    <property type="entry name" value="Znf_CCHC_sf"/>
</dbReference>
<evidence type="ECO:0000259" key="11">
    <source>
        <dbReference type="PROSITE" id="PS50175"/>
    </source>
</evidence>
<feature type="region of interest" description="Disordered" evidence="9">
    <location>
        <begin position="103"/>
        <end position="159"/>
    </location>
</feature>
<protein>
    <submittedName>
        <fullName evidence="12">Uncharacterized protein</fullName>
    </submittedName>
</protein>
<evidence type="ECO:0000313" key="13">
    <source>
        <dbReference type="Proteomes" id="UP001177744"/>
    </source>
</evidence>
<dbReference type="GO" id="GO:0005198">
    <property type="term" value="F:structural molecule activity"/>
    <property type="evidence" value="ECO:0007669"/>
    <property type="project" value="InterPro"/>
</dbReference>
<dbReference type="InterPro" id="IPR034170">
    <property type="entry name" value="Retropepsin-like_cat_dom"/>
</dbReference>
<keyword evidence="5" id="KW-0378">Hydrolase</keyword>
<dbReference type="SMART" id="SM00343">
    <property type="entry name" value="ZnF_C2HC"/>
    <property type="match status" value="2"/>
</dbReference>
<dbReference type="InterPro" id="IPR001878">
    <property type="entry name" value="Znf_CCHC"/>
</dbReference>
<dbReference type="SUPFAM" id="SSF50630">
    <property type="entry name" value="Acid proteases"/>
    <property type="match status" value="1"/>
</dbReference>
<dbReference type="Gene3D" id="1.10.375.10">
    <property type="entry name" value="Human Immunodeficiency Virus Type 1 Capsid Protein"/>
    <property type="match status" value="1"/>
</dbReference>
<evidence type="ECO:0000256" key="6">
    <source>
        <dbReference type="ARBA" id="ARBA00022833"/>
    </source>
</evidence>
<gene>
    <name evidence="12" type="ORF">QTO34_020203</name>
</gene>
<dbReference type="PANTHER" id="PTHR40389:SF3">
    <property type="entry name" value="IGE-BINDING PROTEIN"/>
    <property type="match status" value="1"/>
</dbReference>
<evidence type="ECO:0000256" key="1">
    <source>
        <dbReference type="ARBA" id="ARBA00022670"/>
    </source>
</evidence>
<organism evidence="12 13">
    <name type="scientific">Cnephaeus nilssonii</name>
    <name type="common">Northern bat</name>
    <name type="synonym">Eptesicus nilssonii</name>
    <dbReference type="NCBI Taxonomy" id="3371016"/>
    <lineage>
        <taxon>Eukaryota</taxon>
        <taxon>Metazoa</taxon>
        <taxon>Chordata</taxon>
        <taxon>Craniata</taxon>
        <taxon>Vertebrata</taxon>
        <taxon>Euteleostomi</taxon>
        <taxon>Mammalia</taxon>
        <taxon>Eutheria</taxon>
        <taxon>Laurasiatheria</taxon>
        <taxon>Chiroptera</taxon>
        <taxon>Yangochiroptera</taxon>
        <taxon>Vespertilionidae</taxon>
        <taxon>Cnephaeus</taxon>
    </lineage>
</organism>
<dbReference type="SUPFAM" id="SSF47836">
    <property type="entry name" value="Retroviral matrix proteins"/>
    <property type="match status" value="1"/>
</dbReference>
<dbReference type="InterPro" id="IPR008916">
    <property type="entry name" value="Retrov_capsid_C"/>
</dbReference>